<dbReference type="OrthoDB" id="226265at2"/>
<dbReference type="PANTHER" id="PTHR22847:SF637">
    <property type="entry name" value="WD REPEAT DOMAIN 5B"/>
    <property type="match status" value="1"/>
</dbReference>
<dbReference type="Gene3D" id="2.130.10.10">
    <property type="entry name" value="YVTN repeat-like/Quinoprotein amine dehydrogenase"/>
    <property type="match status" value="2"/>
</dbReference>
<dbReference type="Pfam" id="PF07635">
    <property type="entry name" value="PSCyt1"/>
    <property type="match status" value="1"/>
</dbReference>
<dbReference type="SUPFAM" id="SSF50998">
    <property type="entry name" value="Quinoprotein alcohol dehydrogenase-like"/>
    <property type="match status" value="1"/>
</dbReference>
<dbReference type="PROSITE" id="PS00678">
    <property type="entry name" value="WD_REPEATS_1"/>
    <property type="match status" value="3"/>
</dbReference>
<dbReference type="EMBL" id="NIDE01000017">
    <property type="protein sequence ID" value="OWK36428.1"/>
    <property type="molecule type" value="Genomic_DNA"/>
</dbReference>
<feature type="repeat" description="WD" evidence="3">
    <location>
        <begin position="259"/>
        <end position="300"/>
    </location>
</feature>
<reference evidence="7" key="1">
    <citation type="submission" date="2017-06" db="EMBL/GenBank/DDBJ databases">
        <title>Genome analysis of Fimbriiglobus ruber SP5, the first member of the order Planctomycetales with confirmed chitinolytic capability.</title>
        <authorList>
            <person name="Ravin N.V."/>
            <person name="Rakitin A.L."/>
            <person name="Ivanova A.A."/>
            <person name="Beletsky A.V."/>
            <person name="Kulichevskaya I.S."/>
            <person name="Mardanov A.V."/>
            <person name="Dedysh S.N."/>
        </authorList>
    </citation>
    <scope>NUCLEOTIDE SEQUENCE [LARGE SCALE GENOMIC DNA]</scope>
    <source>
        <strain evidence="7">SP5</strain>
    </source>
</reference>
<dbReference type="Proteomes" id="UP000214646">
    <property type="component" value="Unassembled WGS sequence"/>
</dbReference>
<dbReference type="PROSITE" id="PS50082">
    <property type="entry name" value="WD_REPEATS_2"/>
    <property type="match status" value="5"/>
</dbReference>
<dbReference type="InterPro" id="IPR011429">
    <property type="entry name" value="Cyt_c_Planctomycete-type"/>
</dbReference>
<dbReference type="InterPro" id="IPR001680">
    <property type="entry name" value="WD40_rpt"/>
</dbReference>
<evidence type="ECO:0000256" key="4">
    <source>
        <dbReference type="SAM" id="SignalP"/>
    </source>
</evidence>
<feature type="repeat" description="WD" evidence="3">
    <location>
        <begin position="305"/>
        <end position="346"/>
    </location>
</feature>
<evidence type="ECO:0000256" key="2">
    <source>
        <dbReference type="ARBA" id="ARBA00022737"/>
    </source>
</evidence>
<dbReference type="PRINTS" id="PR00320">
    <property type="entry name" value="GPROTEINBRPT"/>
</dbReference>
<protein>
    <submittedName>
        <fullName evidence="6">High-affnity carbon uptake protein Hat/HatR</fullName>
    </submittedName>
</protein>
<gene>
    <name evidence="6" type="ORF">FRUB_08991</name>
</gene>
<accession>A0A225DD23</accession>
<dbReference type="InterPro" id="IPR011047">
    <property type="entry name" value="Quinoprotein_ADH-like_sf"/>
</dbReference>
<keyword evidence="7" id="KW-1185">Reference proteome</keyword>
<dbReference type="Pfam" id="PF00400">
    <property type="entry name" value="WD40"/>
    <property type="match status" value="5"/>
</dbReference>
<dbReference type="SMART" id="SM00320">
    <property type="entry name" value="WD40"/>
    <property type="match status" value="7"/>
</dbReference>
<dbReference type="RefSeq" id="WP_088259431.1">
    <property type="nucleotide sequence ID" value="NZ_NIDE01000017.1"/>
</dbReference>
<feature type="chain" id="PRO_5012149434" evidence="4">
    <location>
        <begin position="33"/>
        <end position="490"/>
    </location>
</feature>
<feature type="repeat" description="WD" evidence="3">
    <location>
        <begin position="390"/>
        <end position="431"/>
    </location>
</feature>
<comment type="caution">
    <text evidence="6">The sequence shown here is derived from an EMBL/GenBank/DDBJ whole genome shotgun (WGS) entry which is preliminary data.</text>
</comment>
<evidence type="ECO:0000313" key="6">
    <source>
        <dbReference type="EMBL" id="OWK36428.1"/>
    </source>
</evidence>
<organism evidence="6 7">
    <name type="scientific">Fimbriiglobus ruber</name>
    <dbReference type="NCBI Taxonomy" id="1908690"/>
    <lineage>
        <taxon>Bacteria</taxon>
        <taxon>Pseudomonadati</taxon>
        <taxon>Planctomycetota</taxon>
        <taxon>Planctomycetia</taxon>
        <taxon>Gemmatales</taxon>
        <taxon>Gemmataceae</taxon>
        <taxon>Fimbriiglobus</taxon>
    </lineage>
</organism>
<feature type="repeat" description="WD" evidence="3">
    <location>
        <begin position="347"/>
        <end position="379"/>
    </location>
</feature>
<feature type="domain" description="Cytochrome C Planctomycete-type" evidence="5">
    <location>
        <begin position="50"/>
        <end position="107"/>
    </location>
</feature>
<keyword evidence="1 3" id="KW-0853">WD repeat</keyword>
<dbReference type="AlphaFoldDB" id="A0A225DD23"/>
<proteinExistence type="predicted"/>
<evidence type="ECO:0000313" key="7">
    <source>
        <dbReference type="Proteomes" id="UP000214646"/>
    </source>
</evidence>
<evidence type="ECO:0000256" key="1">
    <source>
        <dbReference type="ARBA" id="ARBA00022574"/>
    </source>
</evidence>
<evidence type="ECO:0000259" key="5">
    <source>
        <dbReference type="Pfam" id="PF07635"/>
    </source>
</evidence>
<sequence length="490" mass="52366">MPRLRACHCILCAATAALLAFLFFGTATPAHAQQPVSFVNDVAPILKENCFACHDAKKKSGKYDMTTFEKLMTGGASGEAVVAGKPTDSDFYTLITSKDDRRMPPKDKGEAVPAAKAKIIEQWIKEGAKLDGGLDKKADLVRELRVRWKPPVPPAQYKFPTIVNALAFTPDNKALVVGGHHELTVWSVPEGKLLKRVRTRAERAYAMAFLPTGPLVVAGGRPGQEGDVRAYDLSAKGKTENGVETLDGVADKKVLLAQLLDADDSVLCLTTTPDGKKIAAGGCDRTVRVWDVSGGVTAAKLEQTIENHADWVLGVALSADGKYLATAARDKTAKVWDLNSKESVMTFPEHQNIVYAVALNKDASVGFSVGADKNLRTWKPTGEGKQIKAAGGHGDEVFKIAVNASDTIIATSSADKTVRLWDLKNVSNTKTLQGLTDYVFAIAFSPDGTLVAGGSYDGEVRVWKAADGTLVKGFNASPGYTPKPAPEAKK</sequence>
<dbReference type="PROSITE" id="PS50294">
    <property type="entry name" value="WD_REPEATS_REGION"/>
    <property type="match status" value="4"/>
</dbReference>
<dbReference type="InterPro" id="IPR020472">
    <property type="entry name" value="WD40_PAC1"/>
</dbReference>
<feature type="repeat" description="WD" evidence="3">
    <location>
        <begin position="432"/>
        <end position="473"/>
    </location>
</feature>
<keyword evidence="2" id="KW-0677">Repeat</keyword>
<evidence type="ECO:0000256" key="3">
    <source>
        <dbReference type="PROSITE-ProRule" id="PRU00221"/>
    </source>
</evidence>
<dbReference type="CDD" id="cd00200">
    <property type="entry name" value="WD40"/>
    <property type="match status" value="1"/>
</dbReference>
<keyword evidence="4" id="KW-0732">Signal</keyword>
<dbReference type="InterPro" id="IPR015943">
    <property type="entry name" value="WD40/YVTN_repeat-like_dom_sf"/>
</dbReference>
<dbReference type="InterPro" id="IPR019775">
    <property type="entry name" value="WD40_repeat_CS"/>
</dbReference>
<feature type="signal peptide" evidence="4">
    <location>
        <begin position="1"/>
        <end position="32"/>
    </location>
</feature>
<dbReference type="PANTHER" id="PTHR22847">
    <property type="entry name" value="WD40 REPEAT PROTEIN"/>
    <property type="match status" value="1"/>
</dbReference>
<name>A0A225DD23_9BACT</name>